<comment type="caution">
    <text evidence="2">The sequence shown here is derived from an EMBL/GenBank/DDBJ whole genome shotgun (WGS) entry which is preliminary data.</text>
</comment>
<proteinExistence type="predicted"/>
<reference evidence="2 3" key="2">
    <citation type="submission" date="2017-10" db="EMBL/GenBank/DDBJ databases">
        <title>Extensive intraspecific genome diversity in a model arbuscular mycorrhizal fungus.</title>
        <authorList>
            <person name="Chen E.C.H."/>
            <person name="Morin E."/>
            <person name="Baudet D."/>
            <person name="Noel J."/>
            <person name="Ndikumana S."/>
            <person name="Charron P."/>
            <person name="St-Onge C."/>
            <person name="Giorgi J."/>
            <person name="Grigoriev I.V."/>
            <person name="Roux C."/>
            <person name="Martin F.M."/>
            <person name="Corradi N."/>
        </authorList>
    </citation>
    <scope>NUCLEOTIDE SEQUENCE [LARGE SCALE GENOMIC DNA]</scope>
    <source>
        <strain evidence="2 3">C2</strain>
    </source>
</reference>
<evidence type="ECO:0000256" key="1">
    <source>
        <dbReference type="SAM" id="MobiDB-lite"/>
    </source>
</evidence>
<dbReference type="VEuPathDB" id="FungiDB:FUN_008754"/>
<evidence type="ECO:0000313" key="3">
    <source>
        <dbReference type="Proteomes" id="UP000233469"/>
    </source>
</evidence>
<organism evidence="2 3">
    <name type="scientific">Rhizophagus irregularis</name>
    <dbReference type="NCBI Taxonomy" id="588596"/>
    <lineage>
        <taxon>Eukaryota</taxon>
        <taxon>Fungi</taxon>
        <taxon>Fungi incertae sedis</taxon>
        <taxon>Mucoromycota</taxon>
        <taxon>Glomeromycotina</taxon>
        <taxon>Glomeromycetes</taxon>
        <taxon>Glomerales</taxon>
        <taxon>Glomeraceae</taxon>
        <taxon>Rhizophagus</taxon>
    </lineage>
</organism>
<dbReference type="Proteomes" id="UP000233469">
    <property type="component" value="Unassembled WGS sequence"/>
</dbReference>
<reference evidence="2 3" key="1">
    <citation type="submission" date="2016-04" db="EMBL/GenBank/DDBJ databases">
        <title>Genome analyses suggest a sexual origin of heterokaryosis in a supposedly ancient asexual fungus.</title>
        <authorList>
            <person name="Ropars J."/>
            <person name="Sedzielewska K."/>
            <person name="Noel J."/>
            <person name="Charron P."/>
            <person name="Farinelli L."/>
            <person name="Marton T."/>
            <person name="Kruger M."/>
            <person name="Pelin A."/>
            <person name="Brachmann A."/>
            <person name="Corradi N."/>
        </authorList>
    </citation>
    <scope>NUCLEOTIDE SEQUENCE [LARGE SCALE GENOMIC DNA]</scope>
    <source>
        <strain evidence="2 3">C2</strain>
    </source>
</reference>
<sequence>MPAAKARILCGNTTLFPWKIISIEEKLTIQGLFEYIVDQYIPRLKEEVLEKIEARCSKVKEQAGDEIELGCIISDVVSNFGNLFTFNIKKISNENNSQLVNAFDILRNAAKELHLPTFSFSQNPKLNDKLKLDILSYISSHKGGWTFDVIPIGKKFIKELSDALWYVDKCGYKTFNDRYTIPVKFFQFVGRFDPVREKKSYLLFTYDELNFHSQNMTAYLEMSWINHPCFDFLKPPLVKFASDLQKYAEYLLKKTVQTKKNHDSMIPIVNEGDAGKLKIILPVMFRNPAIITKYKELINAVEFADYWETINVDPYCPDNRTAKSTYLQKLEETFTFKMGMYTYHHGNIMNTTFIWKIDPSVDESIAFEKNYKIRSELKNSMPVYATRAMRREFVDTCDMFLGNVEKSRVRRIYKEFVGDSTADEMEIDIRVKLAFDLRDPDIITDLRHFNEGRISIYDTFWEYSKKFLEGTAQDSVVAVDERRHDPIVHLARAISVEDLKNQIAKLCPKDTPIPSVQWLRLQFWPKNPWNLSSLQFTGILPLKFMIQIRQLHMDHIDSHYASAIFRYLKELAIKFKDNTWLVFLDDKHRCKIGEPGHPVAAIERGKQVVVTTHETFAVSDHDFTKCSLIPSVTMICNIPDNIEGSFYRGHVNIGLKDATFQTSSSLRHMTELYDILLHTEKHHPFLMLYTDGGSDHKITFLRVQLSLIAMFIALDLDYLVAVRTPPGHSWKNPVERIMSILNLGMQCVGLMRQKMSEEMEKLINGCNSLEDIREKAKINNQLEEELLQSMEPTRDLLSSIFTRQNLKDEPFKMFKPATKTEMETFWESVHLVDDSITMDDTSQKKVADKPKLQEFMEHCCRKRLYFFEIKKCGSGECDICRPIRSDINVFKELKGLPDPIPGPDDHYISFLEAYEKETTEEYCPSLRNRKPRNKSKDVEKKGGNGMDFSPTAQYGKNVRTIVKCVECNKPRVLYARHKISEEEFRLLQSFLESIEYTCGVTFKGLSELSSSKTIEKPYFVAGIFPQICNICGISEDLIQVENELPYCKECHVSAGEKRKIGKRKYFDGGNKNSRKKRKIGN</sequence>
<gene>
    <name evidence="2" type="ORF">RhiirC2_820665</name>
</gene>
<feature type="region of interest" description="Disordered" evidence="1">
    <location>
        <begin position="926"/>
        <end position="946"/>
    </location>
</feature>
<protein>
    <submittedName>
        <fullName evidence="2">Uncharacterized protein</fullName>
    </submittedName>
</protein>
<name>A0A2N1MD70_9GLOM</name>
<dbReference type="VEuPathDB" id="FungiDB:RhiirFUN_008535"/>
<dbReference type="VEuPathDB" id="FungiDB:RhiirA1_494147"/>
<dbReference type="AlphaFoldDB" id="A0A2N1MD70"/>
<evidence type="ECO:0000313" key="2">
    <source>
        <dbReference type="EMBL" id="PKK59597.1"/>
    </source>
</evidence>
<accession>A0A2N1MD70</accession>
<dbReference type="EMBL" id="LLXL01002974">
    <property type="protein sequence ID" value="PKK59597.1"/>
    <property type="molecule type" value="Genomic_DNA"/>
</dbReference>